<dbReference type="STRING" id="573061.Clocel_3859"/>
<evidence type="ECO:0000256" key="2">
    <source>
        <dbReference type="SAM" id="SignalP"/>
    </source>
</evidence>
<reference evidence="3 4" key="1">
    <citation type="submission" date="2010-08" db="EMBL/GenBank/DDBJ databases">
        <title>Complete sequence of Clostridium cellulovorans 743B.</title>
        <authorList>
            <consortium name="US DOE Joint Genome Institute"/>
            <person name="Lucas S."/>
            <person name="Copeland A."/>
            <person name="Lapidus A."/>
            <person name="Cheng J.-F."/>
            <person name="Bruce D."/>
            <person name="Goodwin L."/>
            <person name="Pitluck S."/>
            <person name="Chertkov O."/>
            <person name="Detter J.C."/>
            <person name="Han C."/>
            <person name="Tapia R."/>
            <person name="Land M."/>
            <person name="Hauser L."/>
            <person name="Chang Y.-J."/>
            <person name="Jeffries C."/>
            <person name="Kyrpides N."/>
            <person name="Ivanova N."/>
            <person name="Mikhailova N."/>
            <person name="Hemme C.L."/>
            <person name="Woyke T."/>
        </authorList>
    </citation>
    <scope>NUCLEOTIDE SEQUENCE [LARGE SCALE GENOMIC DNA]</scope>
    <source>
        <strain evidence="4">ATCC 35296 / DSM 3052 / OCM 3 / 743B</strain>
    </source>
</reference>
<dbReference type="AlphaFoldDB" id="D9SKV5"/>
<feature type="chain" id="PRO_5038542455" description="Lipoprotein" evidence="2">
    <location>
        <begin position="22"/>
        <end position="364"/>
    </location>
</feature>
<feature type="region of interest" description="Disordered" evidence="1">
    <location>
        <begin position="232"/>
        <end position="251"/>
    </location>
</feature>
<dbReference type="PROSITE" id="PS51257">
    <property type="entry name" value="PROKAR_LIPOPROTEIN"/>
    <property type="match status" value="1"/>
</dbReference>
<gene>
    <name evidence="3" type="ordered locus">Clocel_3859</name>
</gene>
<protein>
    <recommendedName>
        <fullName evidence="5">Lipoprotein</fullName>
    </recommendedName>
</protein>
<evidence type="ECO:0000313" key="4">
    <source>
        <dbReference type="Proteomes" id="UP000002730"/>
    </source>
</evidence>
<dbReference type="RefSeq" id="WP_010073867.1">
    <property type="nucleotide sequence ID" value="NC_014393.1"/>
</dbReference>
<keyword evidence="2" id="KW-0732">Signal</keyword>
<feature type="signal peptide" evidence="2">
    <location>
        <begin position="1"/>
        <end position="21"/>
    </location>
</feature>
<dbReference type="KEGG" id="ccb:Clocel_3859"/>
<evidence type="ECO:0008006" key="5">
    <source>
        <dbReference type="Google" id="ProtNLM"/>
    </source>
</evidence>
<proteinExistence type="predicted"/>
<dbReference type="HOGENOM" id="CLU_063405_1_0_9"/>
<dbReference type="Proteomes" id="UP000002730">
    <property type="component" value="Chromosome"/>
</dbReference>
<name>D9SKV5_CLOC7</name>
<dbReference type="EMBL" id="CP002160">
    <property type="protein sequence ID" value="ADL53527.1"/>
    <property type="molecule type" value="Genomic_DNA"/>
</dbReference>
<accession>D9SKV5</accession>
<keyword evidence="4" id="KW-1185">Reference proteome</keyword>
<dbReference type="eggNOG" id="ENOG5033121">
    <property type="taxonomic scope" value="Bacteria"/>
</dbReference>
<organism evidence="3 4">
    <name type="scientific">Clostridium cellulovorans (strain ATCC 35296 / DSM 3052 / OCM 3 / 743B)</name>
    <dbReference type="NCBI Taxonomy" id="573061"/>
    <lineage>
        <taxon>Bacteria</taxon>
        <taxon>Bacillati</taxon>
        <taxon>Bacillota</taxon>
        <taxon>Clostridia</taxon>
        <taxon>Eubacteriales</taxon>
        <taxon>Clostridiaceae</taxon>
        <taxon>Clostridium</taxon>
    </lineage>
</organism>
<evidence type="ECO:0000256" key="1">
    <source>
        <dbReference type="SAM" id="MobiDB-lite"/>
    </source>
</evidence>
<sequence length="364" mass="41541">MKRGICILLIIFCGFSLVSCAGISVNEYKTSANIGAKEFDTEKAVDIATEYVKNLRDKKYGESEKLFSDKLKEMIRSKEHDENLEVSGYSVDKVEELTKSIKVTLKVTRTDKTKPFTSLEELSMTVINEDDNYSIDKIESKLKKEVFVVDDDVRIRNEDNIEDFLLIRRSAIPSFILDKENPLSMSKVKLENNKLARLNMDFSGEHMAITTEDINTMVASINIDETLMTAAKEKGDSKGEEKGQEDGSKKEKPVGKEIKVLGLIKDGKVDFLTYSEDNLYLIVQYKKELSDMLKVYDIENAEELKFSFDKNFDRSKFNLIYKGSDKENMKFIVNKKEGAVLSSDEEEALGVYSIEFRTLEINKI</sequence>
<evidence type="ECO:0000313" key="3">
    <source>
        <dbReference type="EMBL" id="ADL53527.1"/>
    </source>
</evidence>